<sequence length="80" mass="8821">MEVGTSAKAESAIHDDNELAKIVVDVEAYALQNSAIKSDAERTDHSDEEEMLLDDLLHKGKTVRPLDPKSSGLKELFILK</sequence>
<proteinExistence type="predicted"/>
<organism evidence="1 2">
    <name type="scientific">Romanomermis culicivorax</name>
    <name type="common">Nematode worm</name>
    <dbReference type="NCBI Taxonomy" id="13658"/>
    <lineage>
        <taxon>Eukaryota</taxon>
        <taxon>Metazoa</taxon>
        <taxon>Ecdysozoa</taxon>
        <taxon>Nematoda</taxon>
        <taxon>Enoplea</taxon>
        <taxon>Dorylaimia</taxon>
        <taxon>Mermithida</taxon>
        <taxon>Mermithoidea</taxon>
        <taxon>Mermithidae</taxon>
        <taxon>Romanomermis</taxon>
    </lineage>
</organism>
<protein>
    <submittedName>
        <fullName evidence="2">Uncharacterized protein</fullName>
    </submittedName>
</protein>
<name>A0A915I7S9_ROMCU</name>
<dbReference type="Proteomes" id="UP000887565">
    <property type="component" value="Unplaced"/>
</dbReference>
<accession>A0A915I7S9</accession>
<evidence type="ECO:0000313" key="2">
    <source>
        <dbReference type="WBParaSite" id="nRc.2.0.1.t10219-RA"/>
    </source>
</evidence>
<dbReference type="WBParaSite" id="nRc.2.0.1.t10219-RA">
    <property type="protein sequence ID" value="nRc.2.0.1.t10219-RA"/>
    <property type="gene ID" value="nRc.2.0.1.g10219"/>
</dbReference>
<dbReference type="AlphaFoldDB" id="A0A915I7S9"/>
<evidence type="ECO:0000313" key="1">
    <source>
        <dbReference type="Proteomes" id="UP000887565"/>
    </source>
</evidence>
<reference evidence="2" key="1">
    <citation type="submission" date="2022-11" db="UniProtKB">
        <authorList>
            <consortium name="WormBaseParasite"/>
        </authorList>
    </citation>
    <scope>IDENTIFICATION</scope>
</reference>
<keyword evidence="1" id="KW-1185">Reference proteome</keyword>